<feature type="region of interest" description="Disordered" evidence="1">
    <location>
        <begin position="1"/>
        <end position="88"/>
    </location>
</feature>
<reference evidence="2" key="1">
    <citation type="submission" date="2020-11" db="EMBL/GenBank/DDBJ databases">
        <authorList>
            <person name="Tran Van P."/>
        </authorList>
    </citation>
    <scope>NUCLEOTIDE SEQUENCE</scope>
</reference>
<name>A0A7R9LKR5_9ACAR</name>
<evidence type="ECO:0000313" key="2">
    <source>
        <dbReference type="EMBL" id="CAD7642295.1"/>
    </source>
</evidence>
<dbReference type="Proteomes" id="UP000759131">
    <property type="component" value="Unassembled WGS sequence"/>
</dbReference>
<protein>
    <submittedName>
        <fullName evidence="2">Uncharacterized protein</fullName>
    </submittedName>
</protein>
<dbReference type="AlphaFoldDB" id="A0A7R9LKR5"/>
<evidence type="ECO:0000256" key="1">
    <source>
        <dbReference type="SAM" id="MobiDB-lite"/>
    </source>
</evidence>
<dbReference type="EMBL" id="OC881477">
    <property type="protein sequence ID" value="CAD7642295.1"/>
    <property type="molecule type" value="Genomic_DNA"/>
</dbReference>
<feature type="compositionally biased region" description="Polar residues" evidence="1">
    <location>
        <begin position="19"/>
        <end position="29"/>
    </location>
</feature>
<organism evidence="2">
    <name type="scientific">Medioppia subpectinata</name>
    <dbReference type="NCBI Taxonomy" id="1979941"/>
    <lineage>
        <taxon>Eukaryota</taxon>
        <taxon>Metazoa</taxon>
        <taxon>Ecdysozoa</taxon>
        <taxon>Arthropoda</taxon>
        <taxon>Chelicerata</taxon>
        <taxon>Arachnida</taxon>
        <taxon>Acari</taxon>
        <taxon>Acariformes</taxon>
        <taxon>Sarcoptiformes</taxon>
        <taxon>Oribatida</taxon>
        <taxon>Brachypylina</taxon>
        <taxon>Oppioidea</taxon>
        <taxon>Oppiidae</taxon>
        <taxon>Medioppia</taxon>
    </lineage>
</organism>
<sequence>MTALTEKTKKRRIQRPTKKISTMTKTATILTAIVKEESEGEDFNPDGVDDEEEEDLDDEEEEDESTARGQKRKLPDDGDPTDGDPTAE</sequence>
<accession>A0A7R9LKR5</accession>
<keyword evidence="3" id="KW-1185">Reference proteome</keyword>
<proteinExistence type="predicted"/>
<dbReference type="EMBL" id="CAJPIZ010026902">
    <property type="protein sequence ID" value="CAG2119126.1"/>
    <property type="molecule type" value="Genomic_DNA"/>
</dbReference>
<evidence type="ECO:0000313" key="3">
    <source>
        <dbReference type="Proteomes" id="UP000759131"/>
    </source>
</evidence>
<feature type="compositionally biased region" description="Acidic residues" evidence="1">
    <location>
        <begin position="38"/>
        <end position="64"/>
    </location>
</feature>
<feature type="compositionally biased region" description="Acidic residues" evidence="1">
    <location>
        <begin position="77"/>
        <end position="88"/>
    </location>
</feature>
<feature type="compositionally biased region" description="Basic residues" evidence="1">
    <location>
        <begin position="8"/>
        <end position="18"/>
    </location>
</feature>
<gene>
    <name evidence="2" type="ORF">OSB1V03_LOCUS19075</name>
</gene>